<comment type="caution">
    <text evidence="1">The sequence shown here is derived from an EMBL/GenBank/DDBJ whole genome shotgun (WGS) entry which is preliminary data.</text>
</comment>
<name>A0ABV0JI48_9CYAN</name>
<reference evidence="1 2" key="1">
    <citation type="submission" date="2022-04" db="EMBL/GenBank/DDBJ databases">
        <title>Positive selection, recombination, and allopatry shape intraspecific diversity of widespread and dominant cyanobacteria.</title>
        <authorList>
            <person name="Wei J."/>
            <person name="Shu W."/>
            <person name="Hu C."/>
        </authorList>
    </citation>
    <scope>NUCLEOTIDE SEQUENCE [LARGE SCALE GENOMIC DNA]</scope>
    <source>
        <strain evidence="1 2">GB2-A5</strain>
    </source>
</reference>
<evidence type="ECO:0000313" key="2">
    <source>
        <dbReference type="Proteomes" id="UP001442494"/>
    </source>
</evidence>
<dbReference type="EMBL" id="JAMPKK010000002">
    <property type="protein sequence ID" value="MEP0863118.1"/>
    <property type="molecule type" value="Genomic_DNA"/>
</dbReference>
<accession>A0ABV0JI48</accession>
<proteinExistence type="predicted"/>
<gene>
    <name evidence="1" type="ORF">NDI37_01380</name>
</gene>
<dbReference type="Proteomes" id="UP001442494">
    <property type="component" value="Unassembled WGS sequence"/>
</dbReference>
<organism evidence="1 2">
    <name type="scientific">Funiculus sociatus GB2-A5</name>
    <dbReference type="NCBI Taxonomy" id="2933946"/>
    <lineage>
        <taxon>Bacteria</taxon>
        <taxon>Bacillati</taxon>
        <taxon>Cyanobacteriota</taxon>
        <taxon>Cyanophyceae</taxon>
        <taxon>Coleofasciculales</taxon>
        <taxon>Coleofasciculaceae</taxon>
        <taxon>Funiculus</taxon>
    </lineage>
</organism>
<protein>
    <submittedName>
        <fullName evidence="1">Uncharacterized protein</fullName>
    </submittedName>
</protein>
<evidence type="ECO:0000313" key="1">
    <source>
        <dbReference type="EMBL" id="MEP0863118.1"/>
    </source>
</evidence>
<sequence>MLSKCDRIFANFSLHVVVRSLFFSTTICNCQARSRLYAMLCDRQNGVFAC</sequence>
<dbReference type="RefSeq" id="WP_190427753.1">
    <property type="nucleotide sequence ID" value="NZ_JAMPKK010000002.1"/>
</dbReference>
<keyword evidence="2" id="KW-1185">Reference proteome</keyword>